<name>A0A7X2J0B5_9BACI</name>
<evidence type="ECO:0000313" key="1">
    <source>
        <dbReference type="EMBL" id="MRX73098.1"/>
    </source>
</evidence>
<dbReference type="AlphaFoldDB" id="A0A7X2J0B5"/>
<dbReference type="InterPro" id="IPR021617">
    <property type="entry name" value="DUF3231"/>
</dbReference>
<reference evidence="1 2" key="1">
    <citation type="submission" date="2019-11" db="EMBL/GenBank/DDBJ databases">
        <title>Bacillus lacus genome.</title>
        <authorList>
            <person name="Allen C.J."/>
            <person name="Newman J.D."/>
        </authorList>
    </citation>
    <scope>NUCLEOTIDE SEQUENCE [LARGE SCALE GENOMIC DNA]</scope>
    <source>
        <strain evidence="1 2">KCTC 33946</strain>
    </source>
</reference>
<accession>A0A7X2J0B5</accession>
<evidence type="ECO:0000313" key="2">
    <source>
        <dbReference type="Proteomes" id="UP000448867"/>
    </source>
</evidence>
<protein>
    <submittedName>
        <fullName evidence="1">DUF3231 family protein</fullName>
    </submittedName>
</protein>
<organism evidence="1 2">
    <name type="scientific">Metabacillus lacus</name>
    <dbReference type="NCBI Taxonomy" id="1983721"/>
    <lineage>
        <taxon>Bacteria</taxon>
        <taxon>Bacillati</taxon>
        <taxon>Bacillota</taxon>
        <taxon>Bacilli</taxon>
        <taxon>Bacillales</taxon>
        <taxon>Bacillaceae</taxon>
        <taxon>Metabacillus</taxon>
    </lineage>
</organism>
<dbReference type="Pfam" id="PF11553">
    <property type="entry name" value="DUF3231"/>
    <property type="match status" value="1"/>
</dbReference>
<dbReference type="Proteomes" id="UP000448867">
    <property type="component" value="Unassembled WGS sequence"/>
</dbReference>
<proteinExistence type="predicted"/>
<gene>
    <name evidence="1" type="ORF">GJU40_13195</name>
</gene>
<dbReference type="Gene3D" id="1.20.1260.10">
    <property type="match status" value="1"/>
</dbReference>
<sequence length="182" mass="20365">MANPIEAFINIFKEVTDHEETSPLHVIEVGDCWTYLATLEEFIRFEEMGMNTTTDDDLVEMLKDALKICQKQAERLSGFLLKEGVELPNVTPPKPSSSPNEIPPGVKLSDDDISNGIAFKAVNLMIMAGKGQADSVRTDVGIMWFEFFTEFSLFGASLKRLMKKRGWLKVPPYYYSSGSSGK</sequence>
<dbReference type="OrthoDB" id="1934429at2"/>
<dbReference type="EMBL" id="WKKI01000027">
    <property type="protein sequence ID" value="MRX73098.1"/>
    <property type="molecule type" value="Genomic_DNA"/>
</dbReference>
<keyword evidence="2" id="KW-1185">Reference proteome</keyword>
<dbReference type="RefSeq" id="WP_154308425.1">
    <property type="nucleotide sequence ID" value="NZ_WKKI01000027.1"/>
</dbReference>
<comment type="caution">
    <text evidence="1">The sequence shown here is derived from an EMBL/GenBank/DDBJ whole genome shotgun (WGS) entry which is preliminary data.</text>
</comment>
<dbReference type="InterPro" id="IPR012347">
    <property type="entry name" value="Ferritin-like"/>
</dbReference>